<dbReference type="EMBL" id="JBJKFK010000603">
    <property type="protein sequence ID" value="KAL3316092.1"/>
    <property type="molecule type" value="Genomic_DNA"/>
</dbReference>
<evidence type="ECO:0000313" key="11">
    <source>
        <dbReference type="Proteomes" id="UP001626550"/>
    </source>
</evidence>
<keyword evidence="6" id="KW-0677">Repeat</keyword>
<comment type="function">
    <text evidence="9">Catalyzes the transfer of a geranyl-geranyl moiety from geranyl-geranyl pyrophosphate to cysteines occuring in specific C-terminal amino acid sequences.</text>
</comment>
<dbReference type="Gene3D" id="2.60.40.1130">
    <property type="entry name" value="Rab geranylgeranyltransferase alpha-subunit, insert domain"/>
    <property type="match status" value="1"/>
</dbReference>
<dbReference type="Gene3D" id="1.25.40.120">
    <property type="entry name" value="Protein prenylyltransferase"/>
    <property type="match status" value="1"/>
</dbReference>
<dbReference type="PANTHER" id="PTHR11129:SF2">
    <property type="entry name" value="GERANYLGERANYL TRANSFERASE TYPE-2 SUBUNIT ALPHA"/>
    <property type="match status" value="1"/>
</dbReference>
<name>A0ABD2QA28_9PLAT</name>
<dbReference type="AlphaFoldDB" id="A0ABD2QA28"/>
<dbReference type="PROSITE" id="PS51147">
    <property type="entry name" value="PFTA"/>
    <property type="match status" value="3"/>
</dbReference>
<proteinExistence type="inferred from homology"/>
<dbReference type="SUPFAM" id="SSF48439">
    <property type="entry name" value="Protein prenylyltransferase"/>
    <property type="match status" value="1"/>
</dbReference>
<evidence type="ECO:0000256" key="3">
    <source>
        <dbReference type="ARBA" id="ARBA00014772"/>
    </source>
</evidence>
<evidence type="ECO:0000256" key="4">
    <source>
        <dbReference type="ARBA" id="ARBA00022602"/>
    </source>
</evidence>
<accession>A0ABD2QA28</accession>
<dbReference type="PROSITE" id="PS51450">
    <property type="entry name" value="LRR"/>
    <property type="match status" value="1"/>
</dbReference>
<dbReference type="SUPFAM" id="SSF52075">
    <property type="entry name" value="Outer arm dynein light chain 1"/>
    <property type="match status" value="1"/>
</dbReference>
<dbReference type="PANTHER" id="PTHR11129">
    <property type="entry name" value="PROTEIN FARNESYLTRANSFERASE ALPHA SUBUNIT/RAB GERANYLGERANYL TRANSFERASE ALPHA SUBUNIT"/>
    <property type="match status" value="1"/>
</dbReference>
<dbReference type="InterPro" id="IPR001611">
    <property type="entry name" value="Leu-rich_rpt"/>
</dbReference>
<comment type="similarity">
    <text evidence="1 9">Belongs to the protein prenyltransferase subunit alpha family.</text>
</comment>
<dbReference type="Pfam" id="PF01239">
    <property type="entry name" value="PPTA"/>
    <property type="match status" value="4"/>
</dbReference>
<evidence type="ECO:0000256" key="8">
    <source>
        <dbReference type="ARBA" id="ARBA00047658"/>
    </source>
</evidence>
<dbReference type="Proteomes" id="UP001626550">
    <property type="component" value="Unassembled WGS sequence"/>
</dbReference>
<evidence type="ECO:0000313" key="10">
    <source>
        <dbReference type="EMBL" id="KAL3316092.1"/>
    </source>
</evidence>
<reference evidence="10 11" key="1">
    <citation type="submission" date="2024-11" db="EMBL/GenBank/DDBJ databases">
        <title>Adaptive evolution of stress response genes in parasites aligns with host niche diversity.</title>
        <authorList>
            <person name="Hahn C."/>
            <person name="Resl P."/>
        </authorList>
    </citation>
    <scope>NUCLEOTIDE SEQUENCE [LARGE SCALE GENOMIC DNA]</scope>
    <source>
        <strain evidence="10">EGGRZ-B1_66</strain>
        <tissue evidence="10">Body</tissue>
    </source>
</reference>
<protein>
    <recommendedName>
        <fullName evidence="3 9">Geranylgeranyl transferase type-2 subunit alpha</fullName>
        <ecNumber evidence="2 9">2.5.1.60</ecNumber>
    </recommendedName>
    <alternativeName>
        <fullName evidence="7 9">Geranylgeranyl transferase type II subunit alpha</fullName>
    </alternativeName>
</protein>
<dbReference type="InterPro" id="IPR002088">
    <property type="entry name" value="Prenyl_trans_a"/>
</dbReference>
<keyword evidence="5 9" id="KW-0808">Transferase</keyword>
<organism evidence="10 11">
    <name type="scientific">Cichlidogyrus casuarinus</name>
    <dbReference type="NCBI Taxonomy" id="1844966"/>
    <lineage>
        <taxon>Eukaryota</taxon>
        <taxon>Metazoa</taxon>
        <taxon>Spiralia</taxon>
        <taxon>Lophotrochozoa</taxon>
        <taxon>Platyhelminthes</taxon>
        <taxon>Monogenea</taxon>
        <taxon>Monopisthocotylea</taxon>
        <taxon>Dactylogyridea</taxon>
        <taxon>Ancyrocephalidae</taxon>
        <taxon>Cichlidogyrus</taxon>
    </lineage>
</organism>
<keyword evidence="4 9" id="KW-0637">Prenyltransferase</keyword>
<evidence type="ECO:0000256" key="7">
    <source>
        <dbReference type="ARBA" id="ARBA00031267"/>
    </source>
</evidence>
<dbReference type="GO" id="GO:0097354">
    <property type="term" value="P:prenylation"/>
    <property type="evidence" value="ECO:0007669"/>
    <property type="project" value="UniProtKB-UniRule"/>
</dbReference>
<dbReference type="InterPro" id="IPR032675">
    <property type="entry name" value="LRR_dom_sf"/>
</dbReference>
<evidence type="ECO:0000256" key="9">
    <source>
        <dbReference type="RuleBase" id="RU367120"/>
    </source>
</evidence>
<evidence type="ECO:0000256" key="6">
    <source>
        <dbReference type="ARBA" id="ARBA00022737"/>
    </source>
</evidence>
<dbReference type="GO" id="GO:0004663">
    <property type="term" value="F:Rab geranylgeranyltransferase activity"/>
    <property type="evidence" value="ECO:0007669"/>
    <property type="project" value="UniProtKB-UniRule"/>
</dbReference>
<evidence type="ECO:0000256" key="2">
    <source>
        <dbReference type="ARBA" id="ARBA00012656"/>
    </source>
</evidence>
<comment type="catalytic activity">
    <reaction evidence="8 9">
        <text>geranylgeranyl diphosphate + L-cysteinyl-[protein] = S-geranylgeranyl-L-cysteinyl-[protein] + diphosphate</text>
        <dbReference type="Rhea" id="RHEA:21240"/>
        <dbReference type="Rhea" id="RHEA-COMP:10131"/>
        <dbReference type="Rhea" id="RHEA-COMP:11537"/>
        <dbReference type="ChEBI" id="CHEBI:29950"/>
        <dbReference type="ChEBI" id="CHEBI:33019"/>
        <dbReference type="ChEBI" id="CHEBI:57533"/>
        <dbReference type="ChEBI" id="CHEBI:86021"/>
        <dbReference type="EC" id="2.5.1.60"/>
    </reaction>
</comment>
<dbReference type="FunFam" id="1.25.40.120:FF:000035">
    <property type="entry name" value="Geranylgeranyl transferase type-2 subunit alpha"/>
    <property type="match status" value="1"/>
</dbReference>
<evidence type="ECO:0000256" key="5">
    <source>
        <dbReference type="ARBA" id="ARBA00022679"/>
    </source>
</evidence>
<comment type="caution">
    <text evidence="10">The sequence shown here is derived from an EMBL/GenBank/DDBJ whole genome shotgun (WGS) entry which is preliminary data.</text>
</comment>
<gene>
    <name evidence="10" type="ORF">Ciccas_005263</name>
</gene>
<evidence type="ECO:0000256" key="1">
    <source>
        <dbReference type="ARBA" id="ARBA00006734"/>
    </source>
</evidence>
<keyword evidence="11" id="KW-1185">Reference proteome</keyword>
<sequence length="563" mass="65141">MHGQVKVKLPLLIAKEAEKKKLELINEISIKLSKIFAFCRSQSFPQFDQDIHGAISDILLKEASFLTLWNFRREMLLSLKLKDGVEQFEKFLKKDLILTYDALKNDPKSYGAWHHRQWVLKNFSAPNFSAEITVCDSALKLDERNFHCWDFRRFVVERGNISPLEETKFSDDLIETNFSNFSAWHYRGSLLGKSLNKDQYLQELDLAHNAIFTDPNDQSPWVYLWCLYSKNKPDPRIIHISFDDSDRILAISFDQVVDRSFLVSSHCFNKDGSAIKSIELNWISCMPSDWSSTWYTFVPSSEEYSTDIIFKVTSNDSSVIEFNISSNESPHQIPFLITESLLNIELPSKSFTKDLVENEIQLINELLELEPNNKWALLTILKLAHFEDNSKLKPYVSEYLELLMKHDPQRCQYYQELKSELSFVAEINKFLAYANSTDSRPKISFSGLNLTNLLHLNWLSIVTELDFSKNALNILPDSISCLCLLKRLNLDDNLIDNVTWLPRLRCLEELSIKRNRINSKQALADALYTSKSIKLVDVTENPVCSSNEVHGKWPKSVKIIPQL</sequence>
<dbReference type="Gene3D" id="3.80.10.10">
    <property type="entry name" value="Ribonuclease Inhibitor"/>
    <property type="match status" value="1"/>
</dbReference>
<dbReference type="EC" id="2.5.1.60" evidence="2 9"/>